<feature type="compositionally biased region" description="Pro residues" evidence="2">
    <location>
        <begin position="860"/>
        <end position="874"/>
    </location>
</feature>
<comment type="caution">
    <text evidence="1">Lacks conserved residue(s) required for the propagation of feature annotation.</text>
</comment>
<keyword evidence="3" id="KW-0732">Signal</keyword>
<reference evidence="6" key="1">
    <citation type="submission" date="2022-10" db="EMBL/GenBank/DDBJ databases">
        <title>Puccinia triticina Genome sequencing and assembly.</title>
        <authorList>
            <person name="Li C."/>
        </authorList>
    </citation>
    <scope>NUCLEOTIDE SEQUENCE</scope>
    <source>
        <strain evidence="6">Pt15</strain>
    </source>
</reference>
<keyword evidence="1" id="KW-0479">Metal-binding</keyword>
<dbReference type="PROSITE" id="PS50214">
    <property type="entry name" value="DISINTEGRIN_2"/>
    <property type="match status" value="1"/>
</dbReference>
<dbReference type="Gene3D" id="4.10.70.10">
    <property type="entry name" value="Disintegrin domain"/>
    <property type="match status" value="1"/>
</dbReference>
<evidence type="ECO:0000313" key="7">
    <source>
        <dbReference type="Proteomes" id="UP001164743"/>
    </source>
</evidence>
<feature type="chain" id="PRO_5047234169" description="Disintegrin domain-containing protein" evidence="3">
    <location>
        <begin position="17"/>
        <end position="890"/>
    </location>
</feature>
<feature type="signal peptide" evidence="3">
    <location>
        <begin position="1"/>
        <end position="16"/>
    </location>
</feature>
<evidence type="ECO:0000256" key="3">
    <source>
        <dbReference type="SAM" id="SignalP"/>
    </source>
</evidence>
<keyword evidence="1" id="KW-0862">Zinc</keyword>
<evidence type="ECO:0008006" key="8">
    <source>
        <dbReference type="Google" id="ProtNLM"/>
    </source>
</evidence>
<evidence type="ECO:0000256" key="2">
    <source>
        <dbReference type="SAM" id="MobiDB-lite"/>
    </source>
</evidence>
<dbReference type="GeneID" id="77805360"/>
<feature type="region of interest" description="Disordered" evidence="2">
    <location>
        <begin position="858"/>
        <end position="880"/>
    </location>
</feature>
<dbReference type="InterPro" id="IPR001762">
    <property type="entry name" value="Disintegrin_dom"/>
</dbReference>
<feature type="binding site" evidence="1">
    <location>
        <position position="538"/>
    </location>
    <ligand>
        <name>Zn(2+)</name>
        <dbReference type="ChEBI" id="CHEBI:29105"/>
        <note>catalytic</note>
    </ligand>
</feature>
<name>A0ABY7D6L7_9BASI</name>
<feature type="region of interest" description="Disordered" evidence="2">
    <location>
        <begin position="258"/>
        <end position="284"/>
    </location>
</feature>
<dbReference type="PANTHER" id="PTHR11905:SF159">
    <property type="entry name" value="ADAM METALLOPROTEASE"/>
    <property type="match status" value="1"/>
</dbReference>
<dbReference type="Pfam" id="PF13688">
    <property type="entry name" value="Reprolysin_5"/>
    <property type="match status" value="1"/>
</dbReference>
<evidence type="ECO:0000259" key="4">
    <source>
        <dbReference type="PROSITE" id="PS50214"/>
    </source>
</evidence>
<proteinExistence type="predicted"/>
<evidence type="ECO:0000259" key="5">
    <source>
        <dbReference type="PROSITE" id="PS50215"/>
    </source>
</evidence>
<gene>
    <name evidence="6" type="ORF">PtA15_17A357</name>
</gene>
<keyword evidence="7" id="KW-1185">Reference proteome</keyword>
<accession>A0ABY7D6L7</accession>
<dbReference type="SUPFAM" id="SSF57552">
    <property type="entry name" value="Blood coagulation inhibitor (disintegrin)"/>
    <property type="match status" value="1"/>
</dbReference>
<organism evidence="6 7">
    <name type="scientific">Puccinia triticina</name>
    <dbReference type="NCBI Taxonomy" id="208348"/>
    <lineage>
        <taxon>Eukaryota</taxon>
        <taxon>Fungi</taxon>
        <taxon>Dikarya</taxon>
        <taxon>Basidiomycota</taxon>
        <taxon>Pucciniomycotina</taxon>
        <taxon>Pucciniomycetes</taxon>
        <taxon>Pucciniales</taxon>
        <taxon>Pucciniaceae</taxon>
        <taxon>Puccinia</taxon>
    </lineage>
</organism>
<evidence type="ECO:0000313" key="6">
    <source>
        <dbReference type="EMBL" id="WAQ92875.1"/>
    </source>
</evidence>
<sequence length="890" mass="96180">MLVALLLLQLATLLHAHSSPPPPILTVRHIAAGSLHLLPRLLDPPSQRTAHNSILRRSQSIPTPGQLQYDDTILLKFAIPTHHQQHQNPSIIADPDQPLQWFTLSLRPTQNLIHPNAKLIYAATDPASTTPTESPLLSRDVLAYSGWSIDPDHIHSWWDEEHASVDRPSPEWASAYEDQRVRGWARILVHQATLEMEAEEDLHQLIFEGAFEHDNQLWHIKPWDSFSSLRTHADSEPTPWEAHPTGGLIVWQEADLGTSSSSTTTTTPTNHHIQPSASCGHDQLAFNSNPQHAVYHAPQPLGSSQQIQLNPASSFSLASMTSFLDRMLRKPADRLAKLTSRTRTLHRRQSASNDFIMPDNSTMPSNFINSIGSTAGCSIDSRVLFIGVAADCTYVSRYKTQDAARLAILNDLNTISAIYQRTFNISIGVVELNVQAPQCPPTPKPDVPWNVGCPASGSSGLDLARRLSVFSDWRGKKGGADGAGLWHLMTDCPSGDQVGLAWLGQLCEVQSESSETGQVSSGTGVTASSTNEWQVMAHEIGHNFGAIHDCSSGCNPSDVCCPQSRTSCNSNGNFIMSPISTKNTINFSPCSIGNICTTLHSTVNSTCLVSPGQRTVISLQQCGNGIVEPGEECDPGQNASSRCCDPETCKFRRGAVCEPANGPCCQSDCQFASPQQVCRPSVNGECDEEERCPGNAAQCPTDTFVRNGKTCGPRGMGLKCAAGMCTSRDEQCQAQGGSLGLSKACPLEKAQDCKVRCVDPSGKAACIFLASTFVDGSECGNDGRCVAGVCKSPTRNDPALSWLASHRSASLSLAIVAGLFGLMSLLQILRWARMPSLPKPRSSRAPYVPPMALVPCRAPTLPPPAQSPPPPPPSQRNWVDHTLYNGPVRI</sequence>
<feature type="domain" description="Disintegrin" evidence="4">
    <location>
        <begin position="619"/>
        <end position="707"/>
    </location>
</feature>
<feature type="domain" description="Peptidase M12B" evidence="5">
    <location>
        <begin position="382"/>
        <end position="611"/>
    </location>
</feature>
<dbReference type="PROSITE" id="PS50215">
    <property type="entry name" value="ADAM_MEPRO"/>
    <property type="match status" value="1"/>
</dbReference>
<dbReference type="InterPro" id="IPR001590">
    <property type="entry name" value="Peptidase_M12B"/>
</dbReference>
<dbReference type="SMART" id="SM00050">
    <property type="entry name" value="DISIN"/>
    <property type="match status" value="1"/>
</dbReference>
<dbReference type="Proteomes" id="UP001164743">
    <property type="component" value="Chromosome 17A"/>
</dbReference>
<feature type="binding site" evidence="1">
    <location>
        <position position="542"/>
    </location>
    <ligand>
        <name>Zn(2+)</name>
        <dbReference type="ChEBI" id="CHEBI:29105"/>
        <note>catalytic</note>
    </ligand>
</feature>
<feature type="active site" evidence="1">
    <location>
        <position position="539"/>
    </location>
</feature>
<dbReference type="SUPFAM" id="SSF55486">
    <property type="entry name" value="Metalloproteases ('zincins'), catalytic domain"/>
    <property type="match status" value="1"/>
</dbReference>
<feature type="compositionally biased region" description="Low complexity" evidence="2">
    <location>
        <begin position="258"/>
        <end position="269"/>
    </location>
</feature>
<dbReference type="InterPro" id="IPR036436">
    <property type="entry name" value="Disintegrin_dom_sf"/>
</dbReference>
<dbReference type="RefSeq" id="XP_053028430.1">
    <property type="nucleotide sequence ID" value="XM_053164465.1"/>
</dbReference>
<evidence type="ECO:0000256" key="1">
    <source>
        <dbReference type="PROSITE-ProRule" id="PRU00276"/>
    </source>
</evidence>
<dbReference type="Pfam" id="PF00200">
    <property type="entry name" value="Disintegrin"/>
    <property type="match status" value="1"/>
</dbReference>
<dbReference type="EMBL" id="CP110437">
    <property type="protein sequence ID" value="WAQ92875.1"/>
    <property type="molecule type" value="Genomic_DNA"/>
</dbReference>
<protein>
    <recommendedName>
        <fullName evidence="8">Disintegrin domain-containing protein</fullName>
    </recommendedName>
</protein>
<feature type="binding site" evidence="1">
    <location>
        <position position="548"/>
    </location>
    <ligand>
        <name>Zn(2+)</name>
        <dbReference type="ChEBI" id="CHEBI:29105"/>
        <note>catalytic</note>
    </ligand>
</feature>
<dbReference type="Gene3D" id="3.40.390.10">
    <property type="entry name" value="Collagenase (Catalytic Domain)"/>
    <property type="match status" value="1"/>
</dbReference>
<dbReference type="InterPro" id="IPR024079">
    <property type="entry name" value="MetalloPept_cat_dom_sf"/>
</dbReference>
<dbReference type="PANTHER" id="PTHR11905">
    <property type="entry name" value="ADAM A DISINTEGRIN AND METALLOPROTEASE DOMAIN"/>
    <property type="match status" value="1"/>
</dbReference>